<evidence type="ECO:0000256" key="5">
    <source>
        <dbReference type="ARBA" id="ARBA00023242"/>
    </source>
</evidence>
<reference evidence="10" key="1">
    <citation type="submission" date="2015-08" db="UniProtKB">
        <authorList>
            <consortium name="WormBaseParasite"/>
        </authorList>
    </citation>
    <scope>IDENTIFICATION</scope>
</reference>
<dbReference type="InterPro" id="IPR001912">
    <property type="entry name" value="Ribosomal_uS4_N"/>
</dbReference>
<dbReference type="SMART" id="SM01390">
    <property type="entry name" value="Ribosomal_S4"/>
    <property type="match status" value="1"/>
</dbReference>
<dbReference type="PANTHER" id="PTHR11831:SF1">
    <property type="entry name" value="U3 SMALL NUCLEOLAR RIBONUCLEOPROTEIN PROTEIN IMP3"/>
    <property type="match status" value="1"/>
</dbReference>
<evidence type="ECO:0000313" key="10">
    <source>
        <dbReference type="WBParaSite" id="SSTP_0001206600.1"/>
    </source>
</evidence>
<dbReference type="InterPro" id="IPR002942">
    <property type="entry name" value="S4_RNA-bd"/>
</dbReference>
<sequence>MVRKLKFHERKLLKKVDFIDWELDNNLHENQVMAKFGIQKRAHYLLYNKLSRNIREFANKLKEMPDSNPSKRVMIRKFLGKLYNCGLIPAADSLERANKVTASSFARRRLPVLMKLSNMTETIKLATDYVEQGHIRVGTELITDPAFLVNRDLSDYITWSRGSKIKKHIDNYNNERDDFDDA</sequence>
<feature type="domain" description="Small ribosomal subunit protein uS4 N-terminal" evidence="8">
    <location>
        <begin position="4"/>
        <end position="107"/>
    </location>
</feature>
<protein>
    <submittedName>
        <fullName evidence="11">Ribosomal_S4 domain-containing protein</fullName>
    </submittedName>
    <submittedName>
        <fullName evidence="10">S4 RNA-binding domain-containing protein</fullName>
    </submittedName>
</protein>
<evidence type="ECO:0000259" key="8">
    <source>
        <dbReference type="SMART" id="SM01390"/>
    </source>
</evidence>
<evidence type="ECO:0000256" key="4">
    <source>
        <dbReference type="ARBA" id="ARBA00022884"/>
    </source>
</evidence>
<dbReference type="CDD" id="cd00165">
    <property type="entry name" value="S4"/>
    <property type="match status" value="1"/>
</dbReference>
<dbReference type="GO" id="GO:0042274">
    <property type="term" value="P:ribosomal small subunit biogenesis"/>
    <property type="evidence" value="ECO:0007669"/>
    <property type="project" value="TreeGrafter"/>
</dbReference>
<dbReference type="Pfam" id="PF00163">
    <property type="entry name" value="Ribosomal_S4"/>
    <property type="match status" value="1"/>
</dbReference>
<dbReference type="SUPFAM" id="SSF55174">
    <property type="entry name" value="Alpha-L RNA-binding motif"/>
    <property type="match status" value="1"/>
</dbReference>
<keyword evidence="9" id="KW-1185">Reference proteome</keyword>
<comment type="similarity">
    <text evidence="2">Belongs to the universal ribosomal protein uS4 family.</text>
</comment>
<keyword evidence="3" id="KW-0690">Ribosome biogenesis</keyword>
<name>A0A0K0ERI6_STRER</name>
<keyword evidence="5" id="KW-0539">Nucleus</keyword>
<organism evidence="10">
    <name type="scientific">Strongyloides stercoralis</name>
    <name type="common">Threadworm</name>
    <dbReference type="NCBI Taxonomy" id="6248"/>
    <lineage>
        <taxon>Eukaryota</taxon>
        <taxon>Metazoa</taxon>
        <taxon>Ecdysozoa</taxon>
        <taxon>Nematoda</taxon>
        <taxon>Chromadorea</taxon>
        <taxon>Rhabditida</taxon>
        <taxon>Tylenchina</taxon>
        <taxon>Panagrolaimomorpha</taxon>
        <taxon>Strongyloidoidea</taxon>
        <taxon>Strongyloididae</taxon>
        <taxon>Strongyloides</taxon>
    </lineage>
</organism>
<dbReference type="PANTHER" id="PTHR11831">
    <property type="entry name" value="30S 40S RIBOSOMAL PROTEIN"/>
    <property type="match status" value="1"/>
</dbReference>
<dbReference type="GO" id="GO:0006364">
    <property type="term" value="P:rRNA processing"/>
    <property type="evidence" value="ECO:0007669"/>
    <property type="project" value="TreeGrafter"/>
</dbReference>
<proteinExistence type="inferred from homology"/>
<accession>A0A0K0ERI6</accession>
<evidence type="ECO:0000256" key="6">
    <source>
        <dbReference type="ARBA" id="ARBA00023274"/>
    </source>
</evidence>
<dbReference type="GO" id="GO:0030515">
    <property type="term" value="F:snoRNA binding"/>
    <property type="evidence" value="ECO:0007669"/>
    <property type="project" value="TreeGrafter"/>
</dbReference>
<dbReference type="PROSITE" id="PS50889">
    <property type="entry name" value="S4"/>
    <property type="match status" value="1"/>
</dbReference>
<dbReference type="Pfam" id="PF01479">
    <property type="entry name" value="S4"/>
    <property type="match status" value="1"/>
</dbReference>
<keyword evidence="4 7" id="KW-0694">RNA-binding</keyword>
<evidence type="ECO:0000313" key="9">
    <source>
        <dbReference type="Proteomes" id="UP000035681"/>
    </source>
</evidence>
<evidence type="ECO:0000256" key="1">
    <source>
        <dbReference type="ARBA" id="ARBA00004604"/>
    </source>
</evidence>
<dbReference type="Proteomes" id="UP000035681">
    <property type="component" value="Unplaced"/>
</dbReference>
<dbReference type="WBParaSite" id="SSTP_0001206600.1">
    <property type="protein sequence ID" value="SSTP_0001206600.1"/>
    <property type="gene ID" value="SSTP_0001206600"/>
</dbReference>
<dbReference type="AlphaFoldDB" id="A0A0K0ERI6"/>
<dbReference type="GO" id="GO:0019843">
    <property type="term" value="F:rRNA binding"/>
    <property type="evidence" value="ECO:0007669"/>
    <property type="project" value="InterPro"/>
</dbReference>
<dbReference type="GO" id="GO:0032040">
    <property type="term" value="C:small-subunit processome"/>
    <property type="evidence" value="ECO:0007669"/>
    <property type="project" value="TreeGrafter"/>
</dbReference>
<evidence type="ECO:0000256" key="2">
    <source>
        <dbReference type="ARBA" id="ARBA00007465"/>
    </source>
</evidence>
<keyword evidence="6" id="KW-0687">Ribonucleoprotein</keyword>
<comment type="subcellular location">
    <subcellularLocation>
        <location evidence="1">Nucleus</location>
        <location evidence="1">Nucleolus</location>
    </subcellularLocation>
</comment>
<dbReference type="WBParaSite" id="TCONS_00000750.p1">
    <property type="protein sequence ID" value="TCONS_00000750.p1"/>
    <property type="gene ID" value="XLOC_000723"/>
</dbReference>
<dbReference type="GO" id="GO:0034457">
    <property type="term" value="C:Mpp10 complex"/>
    <property type="evidence" value="ECO:0007669"/>
    <property type="project" value="TreeGrafter"/>
</dbReference>
<evidence type="ECO:0000256" key="3">
    <source>
        <dbReference type="ARBA" id="ARBA00022517"/>
    </source>
</evidence>
<evidence type="ECO:0000313" key="11">
    <source>
        <dbReference type="WBParaSite" id="TCONS_00000750.p1"/>
    </source>
</evidence>
<dbReference type="InterPro" id="IPR022801">
    <property type="entry name" value="Ribosomal_uS4"/>
</dbReference>
<evidence type="ECO:0000256" key="7">
    <source>
        <dbReference type="PROSITE-ProRule" id="PRU00182"/>
    </source>
</evidence>
<dbReference type="STRING" id="6248.A0A0K0ERI6"/>